<protein>
    <submittedName>
        <fullName evidence="2">Uncharacterized protein</fullName>
    </submittedName>
</protein>
<evidence type="ECO:0000256" key="1">
    <source>
        <dbReference type="SAM" id="MobiDB-lite"/>
    </source>
</evidence>
<dbReference type="Proteomes" id="UP000438429">
    <property type="component" value="Unassembled WGS sequence"/>
</dbReference>
<evidence type="ECO:0000313" key="2">
    <source>
        <dbReference type="EMBL" id="KAF0038584.1"/>
    </source>
</evidence>
<evidence type="ECO:0000313" key="3">
    <source>
        <dbReference type="Proteomes" id="UP000438429"/>
    </source>
</evidence>
<dbReference type="AlphaFoldDB" id="A0A6A4T5U8"/>
<comment type="caution">
    <text evidence="2">The sequence shown here is derived from an EMBL/GenBank/DDBJ whole genome shotgun (WGS) entry which is preliminary data.</text>
</comment>
<accession>A0A6A4T5U8</accession>
<organism evidence="2 3">
    <name type="scientific">Scophthalmus maximus</name>
    <name type="common">Turbot</name>
    <name type="synonym">Psetta maxima</name>
    <dbReference type="NCBI Taxonomy" id="52904"/>
    <lineage>
        <taxon>Eukaryota</taxon>
        <taxon>Metazoa</taxon>
        <taxon>Chordata</taxon>
        <taxon>Craniata</taxon>
        <taxon>Vertebrata</taxon>
        <taxon>Euteleostomi</taxon>
        <taxon>Actinopterygii</taxon>
        <taxon>Neopterygii</taxon>
        <taxon>Teleostei</taxon>
        <taxon>Neoteleostei</taxon>
        <taxon>Acanthomorphata</taxon>
        <taxon>Carangaria</taxon>
        <taxon>Pleuronectiformes</taxon>
        <taxon>Pleuronectoidei</taxon>
        <taxon>Scophthalmidae</taxon>
        <taxon>Scophthalmus</taxon>
    </lineage>
</organism>
<feature type="region of interest" description="Disordered" evidence="1">
    <location>
        <begin position="1"/>
        <end position="23"/>
    </location>
</feature>
<dbReference type="EMBL" id="VEVO01000008">
    <property type="protein sequence ID" value="KAF0038584.1"/>
    <property type="molecule type" value="Genomic_DNA"/>
</dbReference>
<name>A0A6A4T5U8_SCOMX</name>
<gene>
    <name evidence="2" type="ORF">F2P81_009068</name>
</gene>
<reference evidence="2 3" key="1">
    <citation type="submission" date="2019-06" db="EMBL/GenBank/DDBJ databases">
        <title>Draft genomes of female and male turbot (Scophthalmus maximus).</title>
        <authorList>
            <person name="Xu H."/>
            <person name="Xu X.-W."/>
            <person name="Shao C."/>
            <person name="Chen S."/>
        </authorList>
    </citation>
    <scope>NUCLEOTIDE SEQUENCE [LARGE SCALE GENOMIC DNA]</scope>
    <source>
        <strain evidence="2">Ysfricsl-2016a</strain>
        <tissue evidence="2">Blood</tissue>
    </source>
</reference>
<sequence>MTRYRRGPPAHCFPQCRPGGPNESEQILMRSVKLQVKDKLADDFTGDVISLKPPSQQVLQVVSHSDGYSV</sequence>
<proteinExistence type="predicted"/>